<dbReference type="PANTHER" id="PTHR43280:SF32">
    <property type="entry name" value="TRANSCRIPTIONAL REGULATORY PROTEIN"/>
    <property type="match status" value="1"/>
</dbReference>
<dbReference type="Gene3D" id="1.10.10.60">
    <property type="entry name" value="Homeodomain-like"/>
    <property type="match status" value="1"/>
</dbReference>
<evidence type="ECO:0000259" key="4">
    <source>
        <dbReference type="PROSITE" id="PS01124"/>
    </source>
</evidence>
<dbReference type="PROSITE" id="PS01124">
    <property type="entry name" value="HTH_ARAC_FAMILY_2"/>
    <property type="match status" value="1"/>
</dbReference>
<dbReference type="Pfam" id="PF12833">
    <property type="entry name" value="HTH_18"/>
    <property type="match status" value="1"/>
</dbReference>
<evidence type="ECO:0000313" key="5">
    <source>
        <dbReference type="EMBL" id="UVR57836.1"/>
    </source>
</evidence>
<evidence type="ECO:0000313" key="6">
    <source>
        <dbReference type="Proteomes" id="UP001060330"/>
    </source>
</evidence>
<evidence type="ECO:0000256" key="3">
    <source>
        <dbReference type="ARBA" id="ARBA00023163"/>
    </source>
</evidence>
<reference evidence="5" key="1">
    <citation type="submission" date="2022-08" db="EMBL/GenBank/DDBJ databases">
        <title>Genome Sequencing of Bacteroides fragilis Group Isolates with Nanopore Technology.</title>
        <authorList>
            <person name="Tisza M.J."/>
            <person name="Smith D."/>
            <person name="Dekker J.P."/>
        </authorList>
    </citation>
    <scope>NUCLEOTIDE SEQUENCE</scope>
    <source>
        <strain evidence="5">BFG-70</strain>
    </source>
</reference>
<dbReference type="PANTHER" id="PTHR43280">
    <property type="entry name" value="ARAC-FAMILY TRANSCRIPTIONAL REGULATOR"/>
    <property type="match status" value="1"/>
</dbReference>
<dbReference type="SMART" id="SM00342">
    <property type="entry name" value="HTH_ARAC"/>
    <property type="match status" value="1"/>
</dbReference>
<protein>
    <submittedName>
        <fullName evidence="5">Helix-turn-helix domain-containing protein</fullName>
    </submittedName>
</protein>
<gene>
    <name evidence="5" type="ORF">NXX45_07250</name>
</gene>
<name>A0AAQ2NFM6_BACFG</name>
<feature type="domain" description="HTH araC/xylS-type" evidence="4">
    <location>
        <begin position="192"/>
        <end position="290"/>
    </location>
</feature>
<dbReference type="GO" id="GO:0043565">
    <property type="term" value="F:sequence-specific DNA binding"/>
    <property type="evidence" value="ECO:0007669"/>
    <property type="project" value="InterPro"/>
</dbReference>
<dbReference type="RefSeq" id="WP_008658524.1">
    <property type="nucleotide sequence ID" value="NZ_CABKOU010000002.1"/>
</dbReference>
<organism evidence="5 6">
    <name type="scientific">Bacteroides fragilis</name>
    <dbReference type="NCBI Taxonomy" id="817"/>
    <lineage>
        <taxon>Bacteria</taxon>
        <taxon>Pseudomonadati</taxon>
        <taxon>Bacteroidota</taxon>
        <taxon>Bacteroidia</taxon>
        <taxon>Bacteroidales</taxon>
        <taxon>Bacteroidaceae</taxon>
        <taxon>Bacteroides</taxon>
    </lineage>
</organism>
<dbReference type="SUPFAM" id="SSF46689">
    <property type="entry name" value="Homeodomain-like"/>
    <property type="match status" value="1"/>
</dbReference>
<keyword evidence="2" id="KW-0238">DNA-binding</keyword>
<keyword evidence="3" id="KW-0804">Transcription</keyword>
<accession>A0AAQ2NFM6</accession>
<dbReference type="AlphaFoldDB" id="A0AAQ2NFM6"/>
<evidence type="ECO:0000256" key="1">
    <source>
        <dbReference type="ARBA" id="ARBA00023015"/>
    </source>
</evidence>
<sequence>MHLKEFIQYYNVSFTSNEEIAFWYINPKLINENKNIPAIQDLHSILFVIDGELKIEVNGKIFLMNRNCFADINTIHKPTYRLLSASENLRAYHIIMTKEYVMRLVGNRRLFSTRYICERMNNPILQITPSNTGIFIKYLLDIKQIFKNEGHLFRTAILTHCLWNFLAEVANFSLLEKEKTPEEVGNKRKLYIQFLEMISTEINRKYSVNFYASRLCVTPQYLQRVVKMFSNRTVHQWIKEAIMGEIMKLLNETDMTIQQIAEDLGFPDQAALSKFFKQNKKVPPSIYRNKE</sequence>
<dbReference type="GO" id="GO:0003700">
    <property type="term" value="F:DNA-binding transcription factor activity"/>
    <property type="evidence" value="ECO:0007669"/>
    <property type="project" value="InterPro"/>
</dbReference>
<keyword evidence="1" id="KW-0805">Transcription regulation</keyword>
<dbReference type="Proteomes" id="UP001060330">
    <property type="component" value="Chromosome"/>
</dbReference>
<dbReference type="InterPro" id="IPR009057">
    <property type="entry name" value="Homeodomain-like_sf"/>
</dbReference>
<dbReference type="InterPro" id="IPR018060">
    <property type="entry name" value="HTH_AraC"/>
</dbReference>
<evidence type="ECO:0000256" key="2">
    <source>
        <dbReference type="ARBA" id="ARBA00023125"/>
    </source>
</evidence>
<proteinExistence type="predicted"/>
<dbReference type="EMBL" id="CP103216">
    <property type="protein sequence ID" value="UVR57836.1"/>
    <property type="molecule type" value="Genomic_DNA"/>
</dbReference>